<keyword evidence="2" id="KW-1185">Reference proteome</keyword>
<evidence type="ECO:0000313" key="2">
    <source>
        <dbReference type="Proteomes" id="UP001430953"/>
    </source>
</evidence>
<comment type="caution">
    <text evidence="1">The sequence shown here is derived from an EMBL/GenBank/DDBJ whole genome shotgun (WGS) entry which is preliminary data.</text>
</comment>
<evidence type="ECO:0000313" key="1">
    <source>
        <dbReference type="EMBL" id="KAL0109007.1"/>
    </source>
</evidence>
<gene>
    <name evidence="1" type="ORF">PUN28_014240</name>
</gene>
<reference evidence="1 2" key="1">
    <citation type="submission" date="2023-03" db="EMBL/GenBank/DDBJ databases">
        <title>High recombination rates correlate with genetic variation in Cardiocondyla obscurior ants.</title>
        <authorList>
            <person name="Errbii M."/>
        </authorList>
    </citation>
    <scope>NUCLEOTIDE SEQUENCE [LARGE SCALE GENOMIC DNA]</scope>
    <source>
        <strain evidence="1">Alpha-2009</strain>
        <tissue evidence="1">Whole body</tissue>
    </source>
</reference>
<protein>
    <submittedName>
        <fullName evidence="1">Uncharacterized protein</fullName>
    </submittedName>
</protein>
<proteinExistence type="predicted"/>
<name>A0AAW2F0T1_9HYME</name>
<organism evidence="1 2">
    <name type="scientific">Cardiocondyla obscurior</name>
    <dbReference type="NCBI Taxonomy" id="286306"/>
    <lineage>
        <taxon>Eukaryota</taxon>
        <taxon>Metazoa</taxon>
        <taxon>Ecdysozoa</taxon>
        <taxon>Arthropoda</taxon>
        <taxon>Hexapoda</taxon>
        <taxon>Insecta</taxon>
        <taxon>Pterygota</taxon>
        <taxon>Neoptera</taxon>
        <taxon>Endopterygota</taxon>
        <taxon>Hymenoptera</taxon>
        <taxon>Apocrita</taxon>
        <taxon>Aculeata</taxon>
        <taxon>Formicoidea</taxon>
        <taxon>Formicidae</taxon>
        <taxon>Myrmicinae</taxon>
        <taxon>Cardiocondyla</taxon>
    </lineage>
</organism>
<dbReference type="AlphaFoldDB" id="A0AAW2F0T1"/>
<dbReference type="Proteomes" id="UP001430953">
    <property type="component" value="Unassembled WGS sequence"/>
</dbReference>
<accession>A0AAW2F0T1</accession>
<sequence>MCFSVLIENQINRGIVIQVLSTSRRRRTPPSPSHLRRKSFRCRNYAVSGPRESSIKNGTRRESDFMRAPPCRAVRAPPSWITLP</sequence>
<dbReference type="EMBL" id="JADYXP020000015">
    <property type="protein sequence ID" value="KAL0109007.1"/>
    <property type="molecule type" value="Genomic_DNA"/>
</dbReference>